<dbReference type="InterPro" id="IPR036412">
    <property type="entry name" value="HAD-like_sf"/>
</dbReference>
<dbReference type="Proteomes" id="UP000305451">
    <property type="component" value="Unassembled WGS sequence"/>
</dbReference>
<accession>A0A4S2HA54</accession>
<gene>
    <name evidence="1" type="ORF">E5162_06865</name>
</gene>
<keyword evidence="1" id="KW-0378">Hydrolase</keyword>
<dbReference type="InterPro" id="IPR006357">
    <property type="entry name" value="HAD-SF_hydro_IIA"/>
</dbReference>
<evidence type="ECO:0000313" key="2">
    <source>
        <dbReference type="Proteomes" id="UP000305451"/>
    </source>
</evidence>
<dbReference type="GO" id="GO:0016791">
    <property type="term" value="F:phosphatase activity"/>
    <property type="evidence" value="ECO:0007669"/>
    <property type="project" value="TreeGrafter"/>
</dbReference>
<dbReference type="NCBIfam" id="TIGR01460">
    <property type="entry name" value="HAD-SF-IIA"/>
    <property type="match status" value="1"/>
</dbReference>
<name>A0A4S2HA54_9PROT</name>
<dbReference type="EMBL" id="SRXV01000002">
    <property type="protein sequence ID" value="TGY92790.1"/>
    <property type="molecule type" value="Genomic_DNA"/>
</dbReference>
<dbReference type="Pfam" id="PF13242">
    <property type="entry name" value="Hydrolase_like"/>
    <property type="match status" value="1"/>
</dbReference>
<dbReference type="OrthoDB" id="9791073at2"/>
<organism evidence="1 2">
    <name type="scientific">Marinicauda pacifica</name>
    <dbReference type="NCBI Taxonomy" id="1133559"/>
    <lineage>
        <taxon>Bacteria</taxon>
        <taxon>Pseudomonadati</taxon>
        <taxon>Pseudomonadota</taxon>
        <taxon>Alphaproteobacteria</taxon>
        <taxon>Maricaulales</taxon>
        <taxon>Maricaulaceae</taxon>
        <taxon>Marinicauda</taxon>
    </lineage>
</organism>
<keyword evidence="2" id="KW-1185">Reference proteome</keyword>
<dbReference type="PANTHER" id="PTHR19288">
    <property type="entry name" value="4-NITROPHENYLPHOSPHATASE-RELATED"/>
    <property type="match status" value="1"/>
</dbReference>
<sequence length="287" mass="30420">MSDAVRLSDVAADYDAILCDVWGVIRDGRSLVDPALEALARFKAAGGQVVLVSNSPRRSGSLLNFLDEMGGFGPQRPRPFDDAVTSGDATHALLAARAPGPAFKLGPDWDDALYEGTGLEFAPLEDAAFISCTGLFDYETETVDDYTDLLREAQLRRLPMVCANPDIVVQVGDRLLPCAGALAQAYEAMGGETHFAGKPHPPIYDLAYQRLAELNGGQPVDKTRLLAIGDGPQTDISGAQQEGIDAFFIAGGILGERFSGAFDPAAADSVLAEDQVAARYSAAALVW</sequence>
<dbReference type="CDD" id="cd07525">
    <property type="entry name" value="HAD_like"/>
    <property type="match status" value="1"/>
</dbReference>
<dbReference type="InterPro" id="IPR006356">
    <property type="entry name" value="HAD-SF_hydro_IIA_hyp3"/>
</dbReference>
<dbReference type="PANTHER" id="PTHR19288:SF90">
    <property type="entry name" value="OS08G0542600 PROTEIN"/>
    <property type="match status" value="1"/>
</dbReference>
<dbReference type="RefSeq" id="WP_135944290.1">
    <property type="nucleotide sequence ID" value="NZ_BMEI01000002.1"/>
</dbReference>
<dbReference type="SUPFAM" id="SSF56784">
    <property type="entry name" value="HAD-like"/>
    <property type="match status" value="1"/>
</dbReference>
<evidence type="ECO:0000313" key="1">
    <source>
        <dbReference type="EMBL" id="TGY92790.1"/>
    </source>
</evidence>
<dbReference type="NCBIfam" id="TIGR01459">
    <property type="entry name" value="HAD-SF-IIA-hyp4"/>
    <property type="match status" value="1"/>
</dbReference>
<dbReference type="AlphaFoldDB" id="A0A4S2HA54"/>
<dbReference type="Pfam" id="PF13344">
    <property type="entry name" value="Hydrolase_6"/>
    <property type="match status" value="1"/>
</dbReference>
<protein>
    <submittedName>
        <fullName evidence="1">TIGR01459 family HAD-type hydrolase</fullName>
    </submittedName>
</protein>
<reference evidence="1 2" key="1">
    <citation type="journal article" date="2013" name="Int. J. Syst. Evol. Microbiol.">
        <title>Marinicauda pacifica gen. nov., sp. nov., a prosthecate alphaproteobacterium of the family Hyphomonadaceae isolated from deep seawater.</title>
        <authorList>
            <person name="Zhang X.Y."/>
            <person name="Li G.W."/>
            <person name="Wang C.S."/>
            <person name="Zhang Y.J."/>
            <person name="Xu X.W."/>
            <person name="Li H."/>
            <person name="Liu A."/>
            <person name="Liu C."/>
            <person name="Xie B.B."/>
            <person name="Qin Q.L."/>
            <person name="Xu Z."/>
            <person name="Chen X.L."/>
            <person name="Zhou B.C."/>
            <person name="Zhang Y.Z."/>
        </authorList>
    </citation>
    <scope>NUCLEOTIDE SEQUENCE [LARGE SCALE GENOMIC DNA]</scope>
    <source>
        <strain evidence="1 2">P-1 km-3</strain>
    </source>
</reference>
<dbReference type="GO" id="GO:0005737">
    <property type="term" value="C:cytoplasm"/>
    <property type="evidence" value="ECO:0007669"/>
    <property type="project" value="TreeGrafter"/>
</dbReference>
<dbReference type="InterPro" id="IPR023214">
    <property type="entry name" value="HAD_sf"/>
</dbReference>
<proteinExistence type="predicted"/>
<dbReference type="Gene3D" id="3.40.50.1000">
    <property type="entry name" value="HAD superfamily/HAD-like"/>
    <property type="match status" value="2"/>
</dbReference>
<comment type="caution">
    <text evidence="1">The sequence shown here is derived from an EMBL/GenBank/DDBJ whole genome shotgun (WGS) entry which is preliminary data.</text>
</comment>